<evidence type="ECO:0000313" key="2">
    <source>
        <dbReference type="Proteomes" id="UP001215087"/>
    </source>
</evidence>
<comment type="caution">
    <text evidence="1">The sequence shown here is derived from an EMBL/GenBank/DDBJ whole genome shotgun (WGS) entry which is preliminary data.</text>
</comment>
<evidence type="ECO:0000313" key="1">
    <source>
        <dbReference type="EMBL" id="MDE1468775.1"/>
    </source>
</evidence>
<gene>
    <name evidence="1" type="ORF">PTZ04_00770</name>
</gene>
<proteinExistence type="predicted"/>
<keyword evidence="2" id="KW-1185">Reference proteome</keyword>
<organism evidence="1 2">
    <name type="scientific">Eubacterium limosum</name>
    <dbReference type="NCBI Taxonomy" id="1736"/>
    <lineage>
        <taxon>Bacteria</taxon>
        <taxon>Bacillati</taxon>
        <taxon>Bacillota</taxon>
        <taxon>Clostridia</taxon>
        <taxon>Eubacteriales</taxon>
        <taxon>Eubacteriaceae</taxon>
        <taxon>Eubacterium</taxon>
    </lineage>
</organism>
<name>A0ABT5UIZ6_EUBLI</name>
<sequence length="104" mass="11952">MPILIQLKNLAKNDKIKWSLHAMKRLRERHISIDDFLNAITTGEIIEQYPDDYPTPSCLLIGATVSGKPLHIVVGCDDAFIYAITAYYPDPNEWESDLKTRKEY</sequence>
<dbReference type="InterPro" id="IPR025354">
    <property type="entry name" value="DUF4258"/>
</dbReference>
<reference evidence="1 2" key="1">
    <citation type="submission" date="2023-02" db="EMBL/GenBank/DDBJ databases">
        <title>Comparative genome analysis of Eubacterium limosum species.</title>
        <authorList>
            <person name="Bak J.E."/>
        </authorList>
    </citation>
    <scope>NUCLEOTIDE SEQUENCE [LARGE SCALE GENOMIC DNA]</scope>
    <source>
        <strain evidence="1 2">KGMB01548</strain>
    </source>
</reference>
<dbReference type="RefSeq" id="WP_227205651.1">
    <property type="nucleotide sequence ID" value="NZ_JAJCLO010000002.1"/>
</dbReference>
<protein>
    <submittedName>
        <fullName evidence="1">DUF4258 domain-containing protein</fullName>
    </submittedName>
</protein>
<dbReference type="Pfam" id="PF14076">
    <property type="entry name" value="DUF4258"/>
    <property type="match status" value="1"/>
</dbReference>
<accession>A0ABT5UIZ6</accession>
<dbReference type="Proteomes" id="UP001215087">
    <property type="component" value="Unassembled WGS sequence"/>
</dbReference>
<dbReference type="EMBL" id="JAQSVD010000001">
    <property type="protein sequence ID" value="MDE1468775.1"/>
    <property type="molecule type" value="Genomic_DNA"/>
</dbReference>